<accession>A0AAV2S9L4</accession>
<organism evidence="13 14">
    <name type="scientific">Meganyctiphanes norvegica</name>
    <name type="common">Northern krill</name>
    <name type="synonym">Thysanopoda norvegica</name>
    <dbReference type="NCBI Taxonomy" id="48144"/>
    <lineage>
        <taxon>Eukaryota</taxon>
        <taxon>Metazoa</taxon>
        <taxon>Ecdysozoa</taxon>
        <taxon>Arthropoda</taxon>
        <taxon>Crustacea</taxon>
        <taxon>Multicrustacea</taxon>
        <taxon>Malacostraca</taxon>
        <taxon>Eumalacostraca</taxon>
        <taxon>Eucarida</taxon>
        <taxon>Euphausiacea</taxon>
        <taxon>Euphausiidae</taxon>
        <taxon>Meganyctiphanes</taxon>
    </lineage>
</organism>
<name>A0AAV2S9L4_MEGNR</name>
<feature type="domain" description="Kinesin motor" evidence="12">
    <location>
        <begin position="205"/>
        <end position="354"/>
    </location>
</feature>
<dbReference type="InterPro" id="IPR019821">
    <property type="entry name" value="Kinesin_motor_CS"/>
</dbReference>
<evidence type="ECO:0000313" key="14">
    <source>
        <dbReference type="Proteomes" id="UP001497623"/>
    </source>
</evidence>
<evidence type="ECO:0000256" key="5">
    <source>
        <dbReference type="ARBA" id="ARBA00023054"/>
    </source>
</evidence>
<dbReference type="Gene3D" id="3.40.850.10">
    <property type="entry name" value="Kinesin motor domain"/>
    <property type="match status" value="1"/>
</dbReference>
<feature type="coiled-coil region" evidence="10">
    <location>
        <begin position="516"/>
        <end position="585"/>
    </location>
</feature>
<dbReference type="PRINTS" id="PR00380">
    <property type="entry name" value="KINESINHEAVY"/>
</dbReference>
<sequence length="707" mass="82747">MVRVNMTKKRFAGNDGAPSTVHISTIDSSLCVSTQYLHGNFYLFTEKIRRKTFKMSNQETVNWTETSTYRHFQIKPYVYIRLFKCNSSRDIIYYNNFQDFTIYQGVVKEFHHTIFFHIVAEDLSFHMKRSQELLSKNLDLIYSKFAKNENKKVTLSMGIKLYLEVLKYIGHPTMEIGLKLTGRIVLIKLASYSQCHMLTNLLKIVMRLLTKGNKERTCEPTAANKTSSRSHALLQVNVQQTQSNGEKEETRSGRLYMIDLAGSERAKQTQNQGKRLREGAHINRSLLALGNCINALAEGRAKYVNFRDSKLTRLLKDALSGNCRTVMVAHASPAHVHREETRNTLIYADRAKNISNKVRRNVADVSFHVSQYQTIITELKDEISRLKEKIDDENTIAPSGLTKEEEAQNTEKLRKLKNDLLDLFREQMSLRCKLMDIDNNILDLSMEFERQNLVVTEYETEKIRRDKLRYPPPAISRGNDGEIIIDENDTDRERDEESDEEEPEEIAQAWEDLIYLQKEQQRYTDMREKVEQEMSEVKKRANEMEEALPRTITNDEQKELLSLLCKVHELEIQKVEMQSEALLKEHELRRRDLLILRYDRQRNLCEEIIHRQRTILEEFSPTMPPELQELYSLYQMETQYSSNDRDVKYLNDLNNMLRSPSMLSLRAPSLEKLPPINNGTRNQRNYLINYKDVTVLEKSEDQSQLLV</sequence>
<keyword evidence="7" id="KW-0206">Cytoskeleton</keyword>
<dbReference type="PROSITE" id="PS50067">
    <property type="entry name" value="KINESIN_MOTOR_2"/>
    <property type="match status" value="1"/>
</dbReference>
<dbReference type="InterPro" id="IPR036961">
    <property type="entry name" value="Kinesin_motor_dom_sf"/>
</dbReference>
<keyword evidence="7" id="KW-0963">Cytoplasm</keyword>
<dbReference type="EMBL" id="CAXKWB010055350">
    <property type="protein sequence ID" value="CAL4176991.1"/>
    <property type="molecule type" value="Genomic_DNA"/>
</dbReference>
<dbReference type="PANTHER" id="PTHR47968:SF13">
    <property type="entry name" value="KINESIN-LIKE PROTEIN KIF19 ISOFORM X1"/>
    <property type="match status" value="1"/>
</dbReference>
<keyword evidence="2 9" id="KW-0493">Microtubule</keyword>
<dbReference type="AlphaFoldDB" id="A0AAV2S9L4"/>
<dbReference type="InterPro" id="IPR027417">
    <property type="entry name" value="P-loop_NTPase"/>
</dbReference>
<feature type="compositionally biased region" description="Acidic residues" evidence="11">
    <location>
        <begin position="483"/>
        <end position="504"/>
    </location>
</feature>
<gene>
    <name evidence="13" type="ORF">MNOR_LOCUS34854</name>
</gene>
<dbReference type="SMART" id="SM00129">
    <property type="entry name" value="KISc"/>
    <property type="match status" value="1"/>
</dbReference>
<feature type="region of interest" description="Disordered" evidence="11">
    <location>
        <begin position="470"/>
        <end position="504"/>
    </location>
</feature>
<dbReference type="GO" id="GO:0005524">
    <property type="term" value="F:ATP binding"/>
    <property type="evidence" value="ECO:0007669"/>
    <property type="project" value="UniProtKB-KW"/>
</dbReference>
<dbReference type="GO" id="GO:0005874">
    <property type="term" value="C:microtubule"/>
    <property type="evidence" value="ECO:0007669"/>
    <property type="project" value="UniProtKB-KW"/>
</dbReference>
<evidence type="ECO:0000256" key="10">
    <source>
        <dbReference type="SAM" id="Coils"/>
    </source>
</evidence>
<dbReference type="Pfam" id="PF00225">
    <property type="entry name" value="Kinesin"/>
    <property type="match status" value="1"/>
</dbReference>
<evidence type="ECO:0000256" key="6">
    <source>
        <dbReference type="ARBA" id="ARBA00023175"/>
    </source>
</evidence>
<keyword evidence="5 10" id="KW-0175">Coiled coil</keyword>
<comment type="similarity">
    <text evidence="8 9">Belongs to the TRAFAC class myosin-kinesin ATPase superfamily. Kinesin family.</text>
</comment>
<keyword evidence="14" id="KW-1185">Reference proteome</keyword>
<comment type="caution">
    <text evidence="8">Lacks conserved residue(s) required for the propagation of feature annotation.</text>
</comment>
<evidence type="ECO:0000313" key="13">
    <source>
        <dbReference type="EMBL" id="CAL4176991.1"/>
    </source>
</evidence>
<evidence type="ECO:0000256" key="9">
    <source>
        <dbReference type="RuleBase" id="RU000394"/>
    </source>
</evidence>
<evidence type="ECO:0000256" key="3">
    <source>
        <dbReference type="ARBA" id="ARBA00022741"/>
    </source>
</evidence>
<evidence type="ECO:0000256" key="2">
    <source>
        <dbReference type="ARBA" id="ARBA00022701"/>
    </source>
</evidence>
<dbReference type="GO" id="GO:0008017">
    <property type="term" value="F:microtubule binding"/>
    <property type="evidence" value="ECO:0007669"/>
    <property type="project" value="InterPro"/>
</dbReference>
<keyword evidence="3 9" id="KW-0547">Nucleotide-binding</keyword>
<dbReference type="GO" id="GO:0007018">
    <property type="term" value="P:microtubule-based movement"/>
    <property type="evidence" value="ECO:0007669"/>
    <property type="project" value="InterPro"/>
</dbReference>
<dbReference type="InterPro" id="IPR001752">
    <property type="entry name" value="Kinesin_motor_dom"/>
</dbReference>
<dbReference type="GO" id="GO:0003777">
    <property type="term" value="F:microtubule motor activity"/>
    <property type="evidence" value="ECO:0007669"/>
    <property type="project" value="InterPro"/>
</dbReference>
<comment type="subcellular location">
    <subcellularLocation>
        <location evidence="1">Cytoplasm</location>
        <location evidence="1">Cytoskeleton</location>
    </subcellularLocation>
</comment>
<dbReference type="PANTHER" id="PTHR47968">
    <property type="entry name" value="CENTROMERE PROTEIN E"/>
    <property type="match status" value="1"/>
</dbReference>
<reference evidence="13 14" key="1">
    <citation type="submission" date="2024-05" db="EMBL/GenBank/DDBJ databases">
        <authorList>
            <person name="Wallberg A."/>
        </authorList>
    </citation>
    <scope>NUCLEOTIDE SEQUENCE [LARGE SCALE GENOMIC DNA]</scope>
</reference>
<dbReference type="InterPro" id="IPR027640">
    <property type="entry name" value="Kinesin-like_fam"/>
</dbReference>
<evidence type="ECO:0000256" key="8">
    <source>
        <dbReference type="PROSITE-ProRule" id="PRU00283"/>
    </source>
</evidence>
<keyword evidence="4 9" id="KW-0067">ATP-binding</keyword>
<evidence type="ECO:0000256" key="1">
    <source>
        <dbReference type="ARBA" id="ARBA00004245"/>
    </source>
</evidence>
<dbReference type="PROSITE" id="PS00411">
    <property type="entry name" value="KINESIN_MOTOR_1"/>
    <property type="match status" value="1"/>
</dbReference>
<feature type="coiled-coil region" evidence="10">
    <location>
        <begin position="369"/>
        <end position="396"/>
    </location>
</feature>
<keyword evidence="6 9" id="KW-0505">Motor protein</keyword>
<evidence type="ECO:0000259" key="12">
    <source>
        <dbReference type="PROSITE" id="PS50067"/>
    </source>
</evidence>
<evidence type="ECO:0000256" key="7">
    <source>
        <dbReference type="ARBA" id="ARBA00023212"/>
    </source>
</evidence>
<proteinExistence type="inferred from homology"/>
<evidence type="ECO:0000256" key="4">
    <source>
        <dbReference type="ARBA" id="ARBA00022840"/>
    </source>
</evidence>
<evidence type="ECO:0000256" key="11">
    <source>
        <dbReference type="SAM" id="MobiDB-lite"/>
    </source>
</evidence>
<protein>
    <recommendedName>
        <fullName evidence="9">Kinesin-like protein</fullName>
    </recommendedName>
</protein>
<dbReference type="Proteomes" id="UP001497623">
    <property type="component" value="Unassembled WGS sequence"/>
</dbReference>
<dbReference type="SUPFAM" id="SSF52540">
    <property type="entry name" value="P-loop containing nucleoside triphosphate hydrolases"/>
    <property type="match status" value="1"/>
</dbReference>
<comment type="caution">
    <text evidence="13">The sequence shown here is derived from an EMBL/GenBank/DDBJ whole genome shotgun (WGS) entry which is preliminary data.</text>
</comment>